<feature type="transmembrane region" description="Helical" evidence="1">
    <location>
        <begin position="50"/>
        <end position="68"/>
    </location>
</feature>
<gene>
    <name evidence="2" type="ORF">C7445_10735</name>
</gene>
<keyword evidence="1" id="KW-0472">Membrane</keyword>
<accession>A0A4R8LLS7</accession>
<comment type="caution">
    <text evidence="2">The sequence shown here is derived from an EMBL/GenBank/DDBJ whole genome shotgun (WGS) entry which is preliminary data.</text>
</comment>
<keyword evidence="1" id="KW-1133">Transmembrane helix</keyword>
<evidence type="ECO:0000313" key="3">
    <source>
        <dbReference type="Proteomes" id="UP000294581"/>
    </source>
</evidence>
<name>A0A4R8LLS7_9BACL</name>
<dbReference type="InterPro" id="IPR035168">
    <property type="entry name" value="DUF5317"/>
</dbReference>
<sequence length="172" mass="18946">MPYCLAVPFLLMLIFRRSLSSLLEIRFRLISLLFLGLVGQVIADNVHQTLSYGLLPVSMGLVVLWLYLNRKVSGLPFVLYGTALNLIAIVVTGGAMPVLLSTVHLLHLSIAKNTGLRHSFTAMDGWWWLGDWIPVPPFVMSPGDILVGIGLGRFALAESQKRASYQHGSDSQ</sequence>
<feature type="transmembrane region" description="Helical" evidence="1">
    <location>
        <begin position="135"/>
        <end position="156"/>
    </location>
</feature>
<dbReference type="Pfam" id="PF17248">
    <property type="entry name" value="DUF5317"/>
    <property type="match status" value="1"/>
</dbReference>
<reference evidence="2 3" key="1">
    <citation type="submission" date="2019-03" db="EMBL/GenBank/DDBJ databases">
        <title>Genomic Encyclopedia of Type Strains, Phase IV (KMG-IV): sequencing the most valuable type-strain genomes for metagenomic binning, comparative biology and taxonomic classification.</title>
        <authorList>
            <person name="Goeker M."/>
        </authorList>
    </citation>
    <scope>NUCLEOTIDE SEQUENCE [LARGE SCALE GENOMIC DNA]</scope>
    <source>
        <strain evidence="2 3">DSM 17974</strain>
    </source>
</reference>
<evidence type="ECO:0000256" key="1">
    <source>
        <dbReference type="SAM" id="Phobius"/>
    </source>
</evidence>
<dbReference type="Proteomes" id="UP000294581">
    <property type="component" value="Unassembled WGS sequence"/>
</dbReference>
<organism evidence="2 3">
    <name type="scientific">Alicyclobacillus sacchari</name>
    <dbReference type="NCBI Taxonomy" id="392010"/>
    <lineage>
        <taxon>Bacteria</taxon>
        <taxon>Bacillati</taxon>
        <taxon>Bacillota</taxon>
        <taxon>Bacilli</taxon>
        <taxon>Bacillales</taxon>
        <taxon>Alicyclobacillaceae</taxon>
        <taxon>Alicyclobacillus</taxon>
    </lineage>
</organism>
<evidence type="ECO:0000313" key="2">
    <source>
        <dbReference type="EMBL" id="TDY46261.1"/>
    </source>
</evidence>
<keyword evidence="1" id="KW-0812">Transmembrane</keyword>
<protein>
    <submittedName>
        <fullName evidence="2">Uncharacterized protein</fullName>
    </submittedName>
</protein>
<dbReference type="EMBL" id="SORF01000007">
    <property type="protein sequence ID" value="TDY46261.1"/>
    <property type="molecule type" value="Genomic_DNA"/>
</dbReference>
<keyword evidence="3" id="KW-1185">Reference proteome</keyword>
<feature type="transmembrane region" description="Helical" evidence="1">
    <location>
        <begin position="77"/>
        <end position="100"/>
    </location>
</feature>
<dbReference type="RefSeq" id="WP_208320871.1">
    <property type="nucleotide sequence ID" value="NZ_SORF01000007.1"/>
</dbReference>
<proteinExistence type="predicted"/>
<dbReference type="AlphaFoldDB" id="A0A4R8LLS7"/>